<dbReference type="GO" id="GO:0005524">
    <property type="term" value="F:ATP binding"/>
    <property type="evidence" value="ECO:0007669"/>
    <property type="project" value="UniProtKB-KW"/>
</dbReference>
<accession>A0ABY3WLC1</accession>
<keyword evidence="1" id="KW-0418">Kinase</keyword>
<keyword evidence="1" id="KW-0723">Serine/threonine-protein kinase</keyword>
<keyword evidence="4" id="KW-1185">Reference proteome</keyword>
<dbReference type="RefSeq" id="WP_242330869.1">
    <property type="nucleotide sequence ID" value="NZ_CP071872.1"/>
</dbReference>
<keyword evidence="3" id="KW-0547">Nucleotide-binding</keyword>
<evidence type="ECO:0000256" key="1">
    <source>
        <dbReference type="ARBA" id="ARBA00022527"/>
    </source>
</evidence>
<protein>
    <submittedName>
        <fullName evidence="3">ATP-binding protein</fullName>
    </submittedName>
</protein>
<name>A0ABY3WLC1_9ACTN</name>
<evidence type="ECO:0000313" key="4">
    <source>
        <dbReference type="Proteomes" id="UP000828924"/>
    </source>
</evidence>
<organism evidence="3 4">
    <name type="scientific">Streptomyces formicae</name>
    <dbReference type="NCBI Taxonomy" id="1616117"/>
    <lineage>
        <taxon>Bacteria</taxon>
        <taxon>Bacillati</taxon>
        <taxon>Actinomycetota</taxon>
        <taxon>Actinomycetes</taxon>
        <taxon>Kitasatosporales</taxon>
        <taxon>Streptomycetaceae</taxon>
        <taxon>Streptomyces</taxon>
    </lineage>
</organism>
<sequence>MSRSPYWRLDCSAKASGRARRLVRECLQKWDLDELIDSALLVTSELVTNAVVHAASPAGMGLSLRLDAGAAGDCRVWILVRDHGVVNALPPSASPTSRCQDLFVCSGRGLALVEHLAEAWGDITDAGGHTVWACLGRAC</sequence>
<reference evidence="3 4" key="1">
    <citation type="submission" date="2021-03" db="EMBL/GenBank/DDBJ databases">
        <title>Complete genome of Streptomyces formicae strain 1H-GS9 (DSM 100524).</title>
        <authorList>
            <person name="Atanasov K.E."/>
            <person name="Altabella T."/>
            <person name="Ferrer A."/>
        </authorList>
    </citation>
    <scope>NUCLEOTIDE SEQUENCE [LARGE SCALE GENOMIC DNA]</scope>
    <source>
        <strain evidence="3 4">1H-GS9</strain>
    </source>
</reference>
<dbReference type="Pfam" id="PF13581">
    <property type="entry name" value="HATPase_c_2"/>
    <property type="match status" value="1"/>
</dbReference>
<feature type="domain" description="Histidine kinase/HSP90-like ATPase" evidence="2">
    <location>
        <begin position="18"/>
        <end position="133"/>
    </location>
</feature>
<dbReference type="CDD" id="cd16936">
    <property type="entry name" value="HATPase_RsbW-like"/>
    <property type="match status" value="1"/>
</dbReference>
<dbReference type="InterPro" id="IPR003594">
    <property type="entry name" value="HATPase_dom"/>
</dbReference>
<evidence type="ECO:0000313" key="3">
    <source>
        <dbReference type="EMBL" id="UNM12264.1"/>
    </source>
</evidence>
<dbReference type="Gene3D" id="3.30.565.10">
    <property type="entry name" value="Histidine kinase-like ATPase, C-terminal domain"/>
    <property type="match status" value="1"/>
</dbReference>
<evidence type="ECO:0000259" key="2">
    <source>
        <dbReference type="Pfam" id="PF13581"/>
    </source>
</evidence>
<dbReference type="EMBL" id="CP071872">
    <property type="protein sequence ID" value="UNM12264.1"/>
    <property type="molecule type" value="Genomic_DNA"/>
</dbReference>
<dbReference type="PANTHER" id="PTHR35526:SF3">
    <property type="entry name" value="ANTI-SIGMA-F FACTOR RSBW"/>
    <property type="match status" value="1"/>
</dbReference>
<dbReference type="SUPFAM" id="SSF55874">
    <property type="entry name" value="ATPase domain of HSP90 chaperone/DNA topoisomerase II/histidine kinase"/>
    <property type="match status" value="1"/>
</dbReference>
<proteinExistence type="predicted"/>
<keyword evidence="3" id="KW-0067">ATP-binding</keyword>
<dbReference type="PANTHER" id="PTHR35526">
    <property type="entry name" value="ANTI-SIGMA-F FACTOR RSBW-RELATED"/>
    <property type="match status" value="1"/>
</dbReference>
<dbReference type="InterPro" id="IPR036890">
    <property type="entry name" value="HATPase_C_sf"/>
</dbReference>
<dbReference type="InterPro" id="IPR050267">
    <property type="entry name" value="Anti-sigma-factor_SerPK"/>
</dbReference>
<dbReference type="Proteomes" id="UP000828924">
    <property type="component" value="Chromosome"/>
</dbReference>
<gene>
    <name evidence="3" type="ORF">J4032_12620</name>
</gene>
<keyword evidence="1" id="KW-0808">Transferase</keyword>